<dbReference type="PANTHER" id="PTHR13147">
    <property type="entry name" value="FOUR-JOINTED BOX PROTEIN 1"/>
    <property type="match status" value="1"/>
</dbReference>
<organism evidence="1">
    <name type="scientific">Arion vulgaris</name>
    <dbReference type="NCBI Taxonomy" id="1028688"/>
    <lineage>
        <taxon>Eukaryota</taxon>
        <taxon>Metazoa</taxon>
        <taxon>Spiralia</taxon>
        <taxon>Lophotrochozoa</taxon>
        <taxon>Mollusca</taxon>
        <taxon>Gastropoda</taxon>
        <taxon>Heterobranchia</taxon>
        <taxon>Euthyneura</taxon>
        <taxon>Panpulmonata</taxon>
        <taxon>Eupulmonata</taxon>
        <taxon>Stylommatophora</taxon>
        <taxon>Helicina</taxon>
        <taxon>Arionoidea</taxon>
        <taxon>Arionidae</taxon>
        <taxon>Arion</taxon>
    </lineage>
</organism>
<reference evidence="1" key="1">
    <citation type="submission" date="2014-12" db="EMBL/GenBank/DDBJ databases">
        <title>Insight into the proteome of Arion vulgaris.</title>
        <authorList>
            <person name="Aradska J."/>
            <person name="Bulat T."/>
            <person name="Smidak R."/>
            <person name="Sarate P."/>
            <person name="Gangsoo J."/>
            <person name="Sialana F."/>
            <person name="Bilban M."/>
            <person name="Lubec G."/>
        </authorList>
    </citation>
    <scope>NUCLEOTIDE SEQUENCE</scope>
    <source>
        <tissue evidence="1">Skin</tissue>
    </source>
</reference>
<dbReference type="EMBL" id="HACG01003227">
    <property type="protein sequence ID" value="CEK50092.1"/>
    <property type="molecule type" value="Transcribed_RNA"/>
</dbReference>
<dbReference type="GO" id="GO:0007267">
    <property type="term" value="P:cell-cell signaling"/>
    <property type="evidence" value="ECO:0007669"/>
    <property type="project" value="TreeGrafter"/>
</dbReference>
<protein>
    <submittedName>
        <fullName evidence="1">Uncharacterized protein</fullName>
    </submittedName>
</protein>
<accession>A0A0B6Y1C1</accession>
<dbReference type="GO" id="GO:0005615">
    <property type="term" value="C:extracellular space"/>
    <property type="evidence" value="ECO:0007669"/>
    <property type="project" value="TreeGrafter"/>
</dbReference>
<feature type="non-terminal residue" evidence="1">
    <location>
        <position position="1"/>
    </location>
</feature>
<sequence>TVEAVKKLHTSSNIGEELHKIFASSEVLHKHLAAITDKNVKILQKRLHDVYQQITHCEHVFNR</sequence>
<dbReference type="AlphaFoldDB" id="A0A0B6Y1C1"/>
<dbReference type="InterPro" id="IPR024868">
    <property type="entry name" value="FJX1/FJ"/>
</dbReference>
<evidence type="ECO:0000313" key="1">
    <source>
        <dbReference type="EMBL" id="CEK50092.1"/>
    </source>
</evidence>
<proteinExistence type="predicted"/>
<dbReference type="PANTHER" id="PTHR13147:SF5">
    <property type="entry name" value="FOUR-JOINTED BOX PROTEIN 1"/>
    <property type="match status" value="1"/>
</dbReference>
<name>A0A0B6Y1C1_9EUPU</name>
<gene>
    <name evidence="1" type="primary">ORF9834</name>
</gene>